<dbReference type="PANTHER" id="PTHR42840">
    <property type="entry name" value="NAD(P)-BINDING ROSSMANN-FOLD SUPERFAMILY PROTEIN-RELATED"/>
    <property type="match status" value="1"/>
</dbReference>
<reference evidence="5" key="1">
    <citation type="journal article" date="2021" name="PeerJ">
        <title>Extensive microbial diversity within the chicken gut microbiome revealed by metagenomics and culture.</title>
        <authorList>
            <person name="Gilroy R."/>
            <person name="Ravi A."/>
            <person name="Getino M."/>
            <person name="Pursley I."/>
            <person name="Horton D.L."/>
            <person name="Alikhan N.F."/>
            <person name="Baker D."/>
            <person name="Gharbi K."/>
            <person name="Hall N."/>
            <person name="Watson M."/>
            <person name="Adriaenssens E.M."/>
            <person name="Foster-Nyarko E."/>
            <person name="Jarju S."/>
            <person name="Secka A."/>
            <person name="Antonio M."/>
            <person name="Oren A."/>
            <person name="Chaudhuri R.R."/>
            <person name="La Ragione R."/>
            <person name="Hildebrand F."/>
            <person name="Pallen M.J."/>
        </authorList>
    </citation>
    <scope>NUCLEOTIDE SEQUENCE</scope>
    <source>
        <strain evidence="5">ChiBcec6-4105</strain>
    </source>
</reference>
<dbReference type="InterPro" id="IPR055170">
    <property type="entry name" value="GFO_IDH_MocA-like_dom"/>
</dbReference>
<dbReference type="GO" id="GO:0050112">
    <property type="term" value="F:inositol 2-dehydrogenase (NAD+) activity"/>
    <property type="evidence" value="ECO:0007669"/>
    <property type="project" value="UniProtKB-EC"/>
</dbReference>
<evidence type="ECO:0000256" key="2">
    <source>
        <dbReference type="ARBA" id="ARBA00023002"/>
    </source>
</evidence>
<dbReference type="Gene3D" id="3.40.50.720">
    <property type="entry name" value="NAD(P)-binding Rossmann-like Domain"/>
    <property type="match status" value="1"/>
</dbReference>
<evidence type="ECO:0000313" key="5">
    <source>
        <dbReference type="EMBL" id="HJD29458.1"/>
    </source>
</evidence>
<dbReference type="SUPFAM" id="SSF51735">
    <property type="entry name" value="NAD(P)-binding Rossmann-fold domains"/>
    <property type="match status" value="1"/>
</dbReference>
<dbReference type="FunFam" id="3.30.360.10:FF:000023">
    <property type="entry name" value="Inositol 2-dehydrogenase"/>
    <property type="match status" value="1"/>
</dbReference>
<dbReference type="GO" id="GO:0000166">
    <property type="term" value="F:nucleotide binding"/>
    <property type="evidence" value="ECO:0007669"/>
    <property type="project" value="InterPro"/>
</dbReference>
<evidence type="ECO:0000256" key="1">
    <source>
        <dbReference type="ARBA" id="ARBA00010928"/>
    </source>
</evidence>
<protein>
    <submittedName>
        <fullName evidence="5">Inositol 2-dehydrogenase</fullName>
        <ecNumber evidence="5">1.1.1.18</ecNumber>
    </submittedName>
</protein>
<keyword evidence="2 5" id="KW-0560">Oxidoreductase</keyword>
<feature type="domain" description="Gfo/Idh/MocA-like oxidoreductase N-terminal" evidence="3">
    <location>
        <begin position="2"/>
        <end position="123"/>
    </location>
</feature>
<proteinExistence type="inferred from homology"/>
<dbReference type="InterPro" id="IPR000683">
    <property type="entry name" value="Gfo/Idh/MocA-like_OxRdtase_N"/>
</dbReference>
<dbReference type="EMBL" id="DWUY01000243">
    <property type="protein sequence ID" value="HJD29458.1"/>
    <property type="molecule type" value="Genomic_DNA"/>
</dbReference>
<organism evidence="5 6">
    <name type="scientific">Candidatus Blautia avicola</name>
    <dbReference type="NCBI Taxonomy" id="2838483"/>
    <lineage>
        <taxon>Bacteria</taxon>
        <taxon>Bacillati</taxon>
        <taxon>Bacillota</taxon>
        <taxon>Clostridia</taxon>
        <taxon>Lachnospirales</taxon>
        <taxon>Lachnospiraceae</taxon>
        <taxon>Blautia</taxon>
    </lineage>
</organism>
<dbReference type="AlphaFoldDB" id="A0A9D2TYV2"/>
<dbReference type="InterPro" id="IPR030827">
    <property type="entry name" value="Myo_inos_IolG"/>
</dbReference>
<comment type="similarity">
    <text evidence="1">Belongs to the Gfo/Idh/MocA family.</text>
</comment>
<evidence type="ECO:0000313" key="6">
    <source>
        <dbReference type="Proteomes" id="UP000823892"/>
    </source>
</evidence>
<dbReference type="EC" id="1.1.1.18" evidence="5"/>
<dbReference type="SUPFAM" id="SSF55347">
    <property type="entry name" value="Glyceraldehyde-3-phosphate dehydrogenase-like, C-terminal domain"/>
    <property type="match status" value="1"/>
</dbReference>
<gene>
    <name evidence="5" type="primary">iolG</name>
    <name evidence="5" type="ORF">H9914_10780</name>
</gene>
<evidence type="ECO:0000259" key="3">
    <source>
        <dbReference type="Pfam" id="PF01408"/>
    </source>
</evidence>
<evidence type="ECO:0000259" key="4">
    <source>
        <dbReference type="Pfam" id="PF22725"/>
    </source>
</evidence>
<reference evidence="5" key="2">
    <citation type="submission" date="2021-04" db="EMBL/GenBank/DDBJ databases">
        <authorList>
            <person name="Gilroy R."/>
        </authorList>
    </citation>
    <scope>NUCLEOTIDE SEQUENCE</scope>
    <source>
        <strain evidence="5">ChiBcec6-4105</strain>
    </source>
</reference>
<feature type="domain" description="GFO/IDH/MocA-like oxidoreductase" evidence="4">
    <location>
        <begin position="131"/>
        <end position="251"/>
    </location>
</feature>
<dbReference type="PANTHER" id="PTHR42840:SF3">
    <property type="entry name" value="BINDING ROSSMANN FOLD OXIDOREDUCTASE, PUTATIVE (AFU_ORTHOLOGUE AFUA_2G10240)-RELATED"/>
    <property type="match status" value="1"/>
</dbReference>
<name>A0A9D2TYV2_9FIRM</name>
<dbReference type="Proteomes" id="UP000823892">
    <property type="component" value="Unassembled WGS sequence"/>
</dbReference>
<dbReference type="InterPro" id="IPR036291">
    <property type="entry name" value="NAD(P)-bd_dom_sf"/>
</dbReference>
<dbReference type="Pfam" id="PF01408">
    <property type="entry name" value="GFO_IDH_MocA"/>
    <property type="match status" value="1"/>
</dbReference>
<dbReference type="Pfam" id="PF22725">
    <property type="entry name" value="GFO_IDH_MocA_C3"/>
    <property type="match status" value="1"/>
</dbReference>
<dbReference type="Gene3D" id="3.30.360.10">
    <property type="entry name" value="Dihydrodipicolinate Reductase, domain 2"/>
    <property type="match status" value="1"/>
</dbReference>
<sequence>MVKVGIIGAGRIGRVHINSITTRVPNAKIKTVADPFLSEETADWAKSMGVEKTTKDYKEIINDPEIDAVLICSSTDTHSPISIEAIKAGKHVFCEKPIDHDVEKIMEVIKALEGTNIKYQVGFNRRFDHNFQSLQEAVAQGKVGTPQIIKITSRDPEPPSIDYVKVSGGIFLDMTIHDFDMVRFLAGCDAQEVYVQSANLVDPAIGEAGDVDTAVITLKMENGAIAVIDNCRKAVYGYDQRAEVFGSEGMAAISNDSQSNVVISNTQGVTGEKPMFFFLERYLDAYGKEIAAFIDAIENDKDTPLNVYDGLKPVLMGLAAKKSSLEHRPVKISEIMGE</sequence>
<accession>A0A9D2TYV2</accession>
<comment type="caution">
    <text evidence="5">The sequence shown here is derived from an EMBL/GenBank/DDBJ whole genome shotgun (WGS) entry which is preliminary data.</text>
</comment>
<dbReference type="NCBIfam" id="TIGR04380">
    <property type="entry name" value="myo_inos_iolG"/>
    <property type="match status" value="1"/>
</dbReference>